<sequence>MSLLSPYDTSAPLNPNCLSNTTSSLPQEQRLLWPPLASAIKSSIVWDSVYFVRITHPFSEDERAFDFEAWSTRDLKAFDIKLAFLKELGSISAELLTGFKPPMPKKNLTKIDNYGILLRYQDCNCPCQAL</sequence>
<gene>
    <name evidence="1" type="ORF">L484_010011</name>
</gene>
<organism evidence="1 2">
    <name type="scientific">Morus notabilis</name>
    <dbReference type="NCBI Taxonomy" id="981085"/>
    <lineage>
        <taxon>Eukaryota</taxon>
        <taxon>Viridiplantae</taxon>
        <taxon>Streptophyta</taxon>
        <taxon>Embryophyta</taxon>
        <taxon>Tracheophyta</taxon>
        <taxon>Spermatophyta</taxon>
        <taxon>Magnoliopsida</taxon>
        <taxon>eudicotyledons</taxon>
        <taxon>Gunneridae</taxon>
        <taxon>Pentapetalae</taxon>
        <taxon>rosids</taxon>
        <taxon>fabids</taxon>
        <taxon>Rosales</taxon>
        <taxon>Moraceae</taxon>
        <taxon>Moreae</taxon>
        <taxon>Morus</taxon>
    </lineage>
</organism>
<dbReference type="EMBL" id="KE343582">
    <property type="protein sequence ID" value="EXB36444.1"/>
    <property type="molecule type" value="Genomic_DNA"/>
</dbReference>
<dbReference type="STRING" id="981085.W9QG02"/>
<evidence type="ECO:0000313" key="1">
    <source>
        <dbReference type="EMBL" id="EXB36444.1"/>
    </source>
</evidence>
<accession>W9QG02</accession>
<evidence type="ECO:0000313" key="2">
    <source>
        <dbReference type="Proteomes" id="UP000030645"/>
    </source>
</evidence>
<name>W9QG02_9ROSA</name>
<protein>
    <submittedName>
        <fullName evidence="1">Uncharacterized protein</fullName>
    </submittedName>
</protein>
<dbReference type="AlphaFoldDB" id="W9QG02"/>
<proteinExistence type="predicted"/>
<reference evidence="2" key="1">
    <citation type="submission" date="2013-01" db="EMBL/GenBank/DDBJ databases">
        <title>Draft Genome Sequence of a Mulberry Tree, Morus notabilis C.K. Schneid.</title>
        <authorList>
            <person name="He N."/>
            <person name="Zhao S."/>
        </authorList>
    </citation>
    <scope>NUCLEOTIDE SEQUENCE</scope>
</reference>
<dbReference type="Proteomes" id="UP000030645">
    <property type="component" value="Unassembled WGS sequence"/>
</dbReference>
<keyword evidence="2" id="KW-1185">Reference proteome</keyword>